<evidence type="ECO:0000256" key="2">
    <source>
        <dbReference type="ARBA" id="ARBA00007104"/>
    </source>
</evidence>
<evidence type="ECO:0000256" key="5">
    <source>
        <dbReference type="ARBA" id="ARBA00022989"/>
    </source>
</evidence>
<dbReference type="PROSITE" id="PS50866">
    <property type="entry name" value="GOLD"/>
    <property type="match status" value="1"/>
</dbReference>
<evidence type="ECO:0000256" key="3">
    <source>
        <dbReference type="ARBA" id="ARBA00022692"/>
    </source>
</evidence>
<evidence type="ECO:0000256" key="9">
    <source>
        <dbReference type="SAM" id="SignalP"/>
    </source>
</evidence>
<keyword evidence="5 8" id="KW-1133">Transmembrane helix</keyword>
<evidence type="ECO:0000256" key="1">
    <source>
        <dbReference type="ARBA" id="ARBA00004479"/>
    </source>
</evidence>
<evidence type="ECO:0000313" key="11">
    <source>
        <dbReference type="EMBL" id="KAK2957709.1"/>
    </source>
</evidence>
<proteinExistence type="inferred from homology"/>
<comment type="similarity">
    <text evidence="2 7">Belongs to the EMP24/GP25L family.</text>
</comment>
<sequence length="204" mass="22694">MIGLCVLCLTQSVSSIMVELIETNARCFSEELDESGLFSGHLKVIHEPDGTFDYSILSPDGNLMAYGFNKSDDSFSFNATRSGDYEICFQRSLSDDAERLKPGVSPMKVNISLSFGIYSYSFEREESSSEMDVSLNIKQAEQLSKDLLGDFVGMRAKEVKSDTDKVKLSNLITTLSVIEILVLIGFGVAEVLYLNKFFREQKVA</sequence>
<organism evidence="11 12">
    <name type="scientific">Blattamonas nauphoetae</name>
    <dbReference type="NCBI Taxonomy" id="2049346"/>
    <lineage>
        <taxon>Eukaryota</taxon>
        <taxon>Metamonada</taxon>
        <taxon>Preaxostyla</taxon>
        <taxon>Oxymonadida</taxon>
        <taxon>Blattamonas</taxon>
    </lineage>
</organism>
<evidence type="ECO:0000256" key="6">
    <source>
        <dbReference type="ARBA" id="ARBA00023136"/>
    </source>
</evidence>
<dbReference type="EMBL" id="JARBJD010000044">
    <property type="protein sequence ID" value="KAK2957709.1"/>
    <property type="molecule type" value="Genomic_DNA"/>
</dbReference>
<evidence type="ECO:0000313" key="12">
    <source>
        <dbReference type="Proteomes" id="UP001281761"/>
    </source>
</evidence>
<comment type="caution">
    <text evidence="11">The sequence shown here is derived from an EMBL/GenBank/DDBJ whole genome shotgun (WGS) entry which is preliminary data.</text>
</comment>
<keyword evidence="3 7" id="KW-0812">Transmembrane</keyword>
<feature type="chain" id="PRO_5045397773" evidence="9">
    <location>
        <begin position="16"/>
        <end position="204"/>
    </location>
</feature>
<feature type="transmembrane region" description="Helical" evidence="8">
    <location>
        <begin position="171"/>
        <end position="194"/>
    </location>
</feature>
<dbReference type="InterPro" id="IPR009038">
    <property type="entry name" value="GOLD_dom"/>
</dbReference>
<comment type="subcellular location">
    <subcellularLocation>
        <location evidence="1 7">Membrane</location>
        <topology evidence="1 7">Single-pass type I membrane protein</topology>
    </subcellularLocation>
</comment>
<reference evidence="11 12" key="1">
    <citation type="journal article" date="2022" name="bioRxiv">
        <title>Genomics of Preaxostyla Flagellates Illuminates Evolutionary Transitions and the Path Towards Mitochondrial Loss.</title>
        <authorList>
            <person name="Novak L.V.F."/>
            <person name="Treitli S.C."/>
            <person name="Pyrih J."/>
            <person name="Halakuc P."/>
            <person name="Pipaliya S.V."/>
            <person name="Vacek V."/>
            <person name="Brzon O."/>
            <person name="Soukal P."/>
            <person name="Eme L."/>
            <person name="Dacks J.B."/>
            <person name="Karnkowska A."/>
            <person name="Elias M."/>
            <person name="Hampl V."/>
        </authorList>
    </citation>
    <scope>NUCLEOTIDE SEQUENCE [LARGE SCALE GENOMIC DNA]</scope>
    <source>
        <strain evidence="11">NAU3</strain>
        <tissue evidence="11">Gut</tissue>
    </source>
</reference>
<evidence type="ECO:0000256" key="7">
    <source>
        <dbReference type="RuleBase" id="RU003827"/>
    </source>
</evidence>
<keyword evidence="4 9" id="KW-0732">Signal</keyword>
<accession>A0ABQ9Y1Y0</accession>
<dbReference type="PANTHER" id="PTHR22811">
    <property type="entry name" value="TRANSMEMBRANE EMP24 DOMAIN-CONTAINING PROTEIN"/>
    <property type="match status" value="1"/>
</dbReference>
<feature type="signal peptide" evidence="9">
    <location>
        <begin position="1"/>
        <end position="15"/>
    </location>
</feature>
<protein>
    <submittedName>
        <fullName evidence="11">Emp24/gp25L/p24 family/GOLD</fullName>
    </submittedName>
</protein>
<dbReference type="SMART" id="SM01190">
    <property type="entry name" value="EMP24_GP25L"/>
    <property type="match status" value="1"/>
</dbReference>
<keyword evidence="12" id="KW-1185">Reference proteome</keyword>
<dbReference type="Proteomes" id="UP001281761">
    <property type="component" value="Unassembled WGS sequence"/>
</dbReference>
<evidence type="ECO:0000259" key="10">
    <source>
        <dbReference type="PROSITE" id="PS50866"/>
    </source>
</evidence>
<keyword evidence="6 8" id="KW-0472">Membrane</keyword>
<gene>
    <name evidence="11" type="ORF">BLNAU_7364</name>
</gene>
<evidence type="ECO:0000256" key="8">
    <source>
        <dbReference type="SAM" id="Phobius"/>
    </source>
</evidence>
<dbReference type="InterPro" id="IPR015720">
    <property type="entry name" value="Emp24-like"/>
</dbReference>
<dbReference type="Pfam" id="PF01105">
    <property type="entry name" value="EMP24_GP25L"/>
    <property type="match status" value="1"/>
</dbReference>
<feature type="domain" description="GOLD" evidence="10">
    <location>
        <begin position="25"/>
        <end position="113"/>
    </location>
</feature>
<name>A0ABQ9Y1Y0_9EUKA</name>
<evidence type="ECO:0000256" key="4">
    <source>
        <dbReference type="ARBA" id="ARBA00022729"/>
    </source>
</evidence>